<dbReference type="InterPro" id="IPR028226">
    <property type="entry name" value="LIN37"/>
</dbReference>
<evidence type="ECO:0000313" key="2">
    <source>
        <dbReference type="EMBL" id="MBA4614506.1"/>
    </source>
</evidence>
<dbReference type="GO" id="GO:0017053">
    <property type="term" value="C:transcription repressor complex"/>
    <property type="evidence" value="ECO:0007669"/>
    <property type="project" value="InterPro"/>
</dbReference>
<dbReference type="EMBL" id="GISG01002614">
    <property type="protein sequence ID" value="MBA4614506.1"/>
    <property type="molecule type" value="Transcribed_RNA"/>
</dbReference>
<dbReference type="PANTHER" id="PTHR37173:SF1">
    <property type="entry name" value="PROLINE-RICH FAMILY PROTEIN"/>
    <property type="match status" value="1"/>
</dbReference>
<accession>A0A7C9CBW4</accession>
<dbReference type="Pfam" id="PF15306">
    <property type="entry name" value="LIN37"/>
    <property type="match status" value="1"/>
</dbReference>
<dbReference type="AlphaFoldDB" id="A0A7C9CBW4"/>
<evidence type="ECO:0000256" key="1">
    <source>
        <dbReference type="SAM" id="MobiDB-lite"/>
    </source>
</evidence>
<feature type="compositionally biased region" description="Basic and acidic residues" evidence="1">
    <location>
        <begin position="109"/>
        <end position="120"/>
    </location>
</feature>
<organism evidence="2">
    <name type="scientific">Opuntia streptacantha</name>
    <name type="common">Prickly pear cactus</name>
    <name type="synonym">Opuntia cardona</name>
    <dbReference type="NCBI Taxonomy" id="393608"/>
    <lineage>
        <taxon>Eukaryota</taxon>
        <taxon>Viridiplantae</taxon>
        <taxon>Streptophyta</taxon>
        <taxon>Embryophyta</taxon>
        <taxon>Tracheophyta</taxon>
        <taxon>Spermatophyta</taxon>
        <taxon>Magnoliopsida</taxon>
        <taxon>eudicotyledons</taxon>
        <taxon>Gunneridae</taxon>
        <taxon>Pentapetalae</taxon>
        <taxon>Caryophyllales</taxon>
        <taxon>Cactineae</taxon>
        <taxon>Cactaceae</taxon>
        <taxon>Opuntioideae</taxon>
        <taxon>Opuntia</taxon>
    </lineage>
</organism>
<sequence>MQIKVMKDLYYADLNEMYPKVSIKLQQVASSPYFASGSNGQEEPMDKDTNDLFVSVRDRKVRMSDGASIYALCRSWLRNDFSEGSQLQYGDFIKSLPKPSPMPMSESSLLKRKENDNETEIKEDENRIEDLSTKELLKRHIKRAKRVRARFKEERLQRIARYKSRLALLLPPVMEQCGNDTSTGT</sequence>
<proteinExistence type="predicted"/>
<feature type="region of interest" description="Disordered" evidence="1">
    <location>
        <begin position="96"/>
        <end position="120"/>
    </location>
</feature>
<name>A0A7C9CBW4_OPUST</name>
<reference evidence="2" key="1">
    <citation type="journal article" date="2013" name="J. Plant Res.">
        <title>Effect of fungi and light on seed germination of three Opuntia species from semiarid lands of central Mexico.</title>
        <authorList>
            <person name="Delgado-Sanchez P."/>
            <person name="Jimenez-Bremont J.F."/>
            <person name="Guerrero-Gonzalez Mde L."/>
            <person name="Flores J."/>
        </authorList>
    </citation>
    <scope>NUCLEOTIDE SEQUENCE</scope>
    <source>
        <tissue evidence="2">Cladode</tissue>
    </source>
</reference>
<protein>
    <submittedName>
        <fullName evidence="2">Uncharacterized protein</fullName>
    </submittedName>
</protein>
<reference evidence="2" key="2">
    <citation type="submission" date="2020-07" db="EMBL/GenBank/DDBJ databases">
        <authorList>
            <person name="Vera ALvarez R."/>
            <person name="Arias-Moreno D.M."/>
            <person name="Jimenez-Jacinto V."/>
            <person name="Jimenez-Bremont J.F."/>
            <person name="Swaminathan K."/>
            <person name="Moose S.P."/>
            <person name="Guerrero-Gonzalez M.L."/>
            <person name="Marino-Ramirez L."/>
            <person name="Landsman D."/>
            <person name="Rodriguez-Kessler M."/>
            <person name="Delgado-Sanchez P."/>
        </authorList>
    </citation>
    <scope>NUCLEOTIDE SEQUENCE</scope>
    <source>
        <tissue evidence="2">Cladode</tissue>
    </source>
</reference>
<dbReference type="PANTHER" id="PTHR37173">
    <property type="entry name" value="HYDROXYPROLINE-RICH GLYCOPROTEIN FAMILY PROTEIN"/>
    <property type="match status" value="1"/>
</dbReference>